<keyword evidence="6" id="KW-0460">Magnesium</keyword>
<evidence type="ECO:0000256" key="3">
    <source>
        <dbReference type="ARBA" id="ARBA00022676"/>
    </source>
</evidence>
<evidence type="ECO:0000256" key="4">
    <source>
        <dbReference type="ARBA" id="ARBA00022679"/>
    </source>
</evidence>
<protein>
    <recommendedName>
        <fullName evidence="2 6">Orotate phosphoribosyltransferase</fullName>
        <shortName evidence="6">OPRT</shortName>
        <shortName evidence="6">OPRTase</shortName>
        <ecNumber evidence="2 6">2.4.2.10</ecNumber>
    </recommendedName>
</protein>
<evidence type="ECO:0000259" key="7">
    <source>
        <dbReference type="Pfam" id="PF00156"/>
    </source>
</evidence>
<evidence type="ECO:0000313" key="8">
    <source>
        <dbReference type="EMBL" id="CAD6493697.1"/>
    </source>
</evidence>
<keyword evidence="3 6" id="KW-0328">Glycosyltransferase</keyword>
<organism evidence="8 9">
    <name type="scientific">Candidatus Argoarchaeum ethanivorans</name>
    <dbReference type="NCBI Taxonomy" id="2608793"/>
    <lineage>
        <taxon>Archaea</taxon>
        <taxon>Methanobacteriati</taxon>
        <taxon>Methanobacteriota</taxon>
        <taxon>Stenosarchaea group</taxon>
        <taxon>Methanomicrobia</taxon>
        <taxon>Methanosarcinales</taxon>
        <taxon>Methanosarcinales incertae sedis</taxon>
        <taxon>GOM Arc I cluster</taxon>
        <taxon>Candidatus Argoarchaeum</taxon>
    </lineage>
</organism>
<dbReference type="GO" id="GO:0019856">
    <property type="term" value="P:pyrimidine nucleobase biosynthetic process"/>
    <property type="evidence" value="ECO:0007669"/>
    <property type="project" value="TreeGrafter"/>
</dbReference>
<keyword evidence="5 6" id="KW-0665">Pyrimidine biosynthesis</keyword>
<comment type="function">
    <text evidence="6">Catalyzes the transfer of a ribosyl phosphate group from 5-phosphoribose 1-diphosphate to orotate, leading to the formation of orotidine monophosphate (OMP).</text>
</comment>
<dbReference type="GO" id="GO:0000287">
    <property type="term" value="F:magnesium ion binding"/>
    <property type="evidence" value="ECO:0007669"/>
    <property type="project" value="UniProtKB-UniRule"/>
</dbReference>
<comment type="cofactor">
    <cofactor evidence="6">
        <name>Mg(2+)</name>
        <dbReference type="ChEBI" id="CHEBI:18420"/>
    </cofactor>
</comment>
<dbReference type="GO" id="GO:0044205">
    <property type="term" value="P:'de novo' UMP biosynthetic process"/>
    <property type="evidence" value="ECO:0007669"/>
    <property type="project" value="UniProtKB-UniRule"/>
</dbReference>
<dbReference type="EMBL" id="CAJHIR010000030">
    <property type="protein sequence ID" value="CAD6493697.1"/>
    <property type="molecule type" value="Genomic_DNA"/>
</dbReference>
<dbReference type="Proteomes" id="UP000612009">
    <property type="component" value="Unassembled WGS sequence"/>
</dbReference>
<dbReference type="UniPathway" id="UPA00070">
    <property type="reaction ID" value="UER00119"/>
</dbReference>
<evidence type="ECO:0000256" key="5">
    <source>
        <dbReference type="ARBA" id="ARBA00022975"/>
    </source>
</evidence>
<dbReference type="InterPro" id="IPR004467">
    <property type="entry name" value="Or_phspho_trans_dom"/>
</dbReference>
<dbReference type="AlphaFoldDB" id="A0A811TGQ9"/>
<keyword evidence="4 6" id="KW-0808">Transferase</keyword>
<dbReference type="HAMAP" id="MF_01208">
    <property type="entry name" value="PyrE"/>
    <property type="match status" value="1"/>
</dbReference>
<comment type="pathway">
    <text evidence="1 6">Pyrimidine metabolism; UMP biosynthesis via de novo pathway; UMP from orotate: step 1/2.</text>
</comment>
<dbReference type="InterPro" id="IPR029057">
    <property type="entry name" value="PRTase-like"/>
</dbReference>
<comment type="caution">
    <text evidence="8">The sequence shown here is derived from an EMBL/GenBank/DDBJ whole genome shotgun (WGS) entry which is preliminary data.</text>
</comment>
<feature type="binding site" evidence="6">
    <location>
        <position position="97"/>
    </location>
    <ligand>
        <name>5-phospho-alpha-D-ribose 1-diphosphate</name>
        <dbReference type="ChEBI" id="CHEBI:58017"/>
        <note>ligand shared between dimeric partners</note>
    </ligand>
</feature>
<feature type="binding site" description="in other chain" evidence="6">
    <location>
        <begin position="123"/>
        <end position="131"/>
    </location>
    <ligand>
        <name>5-phospho-alpha-D-ribose 1-diphosphate</name>
        <dbReference type="ChEBI" id="CHEBI:58017"/>
        <note>ligand shared between dimeric partners</note>
    </ligand>
</feature>
<accession>A0A811TGQ9</accession>
<evidence type="ECO:0000256" key="2">
    <source>
        <dbReference type="ARBA" id="ARBA00011971"/>
    </source>
</evidence>
<dbReference type="PANTHER" id="PTHR19278">
    <property type="entry name" value="OROTATE PHOSPHORIBOSYLTRANSFERASE"/>
    <property type="match status" value="1"/>
</dbReference>
<dbReference type="EC" id="2.4.2.10" evidence="2 6"/>
<evidence type="ECO:0000313" key="9">
    <source>
        <dbReference type="Proteomes" id="UP000612009"/>
    </source>
</evidence>
<comment type="caution">
    <text evidence="6">Lacks conserved residue(s) required for the propagation of feature annotation.</text>
</comment>
<proteinExistence type="inferred from homology"/>
<gene>
    <name evidence="6 8" type="primary">pyrE</name>
    <name evidence="8" type="ORF">LAKADJCE_00561</name>
</gene>
<dbReference type="Gene3D" id="3.40.50.2020">
    <property type="match status" value="1"/>
</dbReference>
<dbReference type="InterPro" id="IPR023031">
    <property type="entry name" value="OPRT"/>
</dbReference>
<feature type="domain" description="Phosphoribosyltransferase" evidence="7">
    <location>
        <begin position="54"/>
        <end position="170"/>
    </location>
</feature>
<dbReference type="SUPFAM" id="SSF53271">
    <property type="entry name" value="PRTase-like"/>
    <property type="match status" value="1"/>
</dbReference>
<dbReference type="NCBIfam" id="TIGR00336">
    <property type="entry name" value="pyrE"/>
    <property type="match status" value="1"/>
</dbReference>
<dbReference type="CDD" id="cd06223">
    <property type="entry name" value="PRTases_typeI"/>
    <property type="match status" value="1"/>
</dbReference>
<comment type="similarity">
    <text evidence="6">Belongs to the purine/pyrimidine phosphoribosyltransferase family. PyrE subfamily.</text>
</comment>
<dbReference type="PANTHER" id="PTHR19278:SF9">
    <property type="entry name" value="URIDINE 5'-MONOPHOSPHATE SYNTHASE"/>
    <property type="match status" value="1"/>
</dbReference>
<feature type="binding site" evidence="6">
    <location>
        <position position="101"/>
    </location>
    <ligand>
        <name>5-phospho-alpha-D-ribose 1-diphosphate</name>
        <dbReference type="ChEBI" id="CHEBI:58017"/>
        <note>ligand shared between dimeric partners</note>
    </ligand>
</feature>
<feature type="binding site" description="in other chain" evidence="6">
    <location>
        <position position="98"/>
    </location>
    <ligand>
        <name>5-phospho-alpha-D-ribose 1-diphosphate</name>
        <dbReference type="ChEBI" id="CHEBI:58017"/>
        <note>ligand shared between dimeric partners</note>
    </ligand>
</feature>
<reference evidence="8" key="1">
    <citation type="submission" date="2020-10" db="EMBL/GenBank/DDBJ databases">
        <authorList>
            <person name="Hahn C.J."/>
            <person name="Laso-Perez R."/>
            <person name="Vulcano F."/>
            <person name="Vaziourakis K.-M."/>
            <person name="Stokke R."/>
            <person name="Steen I.H."/>
            <person name="Teske A."/>
            <person name="Boetius A."/>
            <person name="Liebeke M."/>
            <person name="Amann R."/>
            <person name="Knittel K."/>
        </authorList>
    </citation>
    <scope>NUCLEOTIDE SEQUENCE</scope>
    <source>
        <strain evidence="8">Gfbio:e3339647-f889-4370-9287-4fb5cb688e4c:AG392J18_GoMArc1</strain>
    </source>
</reference>
<comment type="subunit">
    <text evidence="6">Homodimer.</text>
</comment>
<dbReference type="GO" id="GO:0004588">
    <property type="term" value="F:orotate phosphoribosyltransferase activity"/>
    <property type="evidence" value="ECO:0007669"/>
    <property type="project" value="UniProtKB-UniRule"/>
</dbReference>
<evidence type="ECO:0000256" key="1">
    <source>
        <dbReference type="ARBA" id="ARBA00004889"/>
    </source>
</evidence>
<evidence type="ECO:0000256" key="6">
    <source>
        <dbReference type="HAMAP-Rule" id="MF_01208"/>
    </source>
</evidence>
<comment type="catalytic activity">
    <reaction evidence="6">
        <text>orotidine 5'-phosphate + diphosphate = orotate + 5-phospho-alpha-D-ribose 1-diphosphate</text>
        <dbReference type="Rhea" id="RHEA:10380"/>
        <dbReference type="ChEBI" id="CHEBI:30839"/>
        <dbReference type="ChEBI" id="CHEBI:33019"/>
        <dbReference type="ChEBI" id="CHEBI:57538"/>
        <dbReference type="ChEBI" id="CHEBI:58017"/>
        <dbReference type="EC" id="2.4.2.10"/>
    </reaction>
</comment>
<sequence>MTEDNSKEQIAKILLEKEAVTLNVETPYTYVSGMRSPIYCDNRKLTFYPEERSVIADALAEKIKEIDPEIIAGTASSAISWAALVADRLDKPMVYIRKKSKGYGKDNLIEGGNISGKNVVVVEDLVSTGGSSFNAVKACLEAGADVQAVVAIFTYEFENAKTKFEEGKCNTIFLTDFSTLIRVAAENNFVENDKLTLIQEWNSDPTAWGPKHGFSGEKRKIRWY</sequence>
<name>A0A811TGQ9_9EURY</name>
<dbReference type="InterPro" id="IPR000836">
    <property type="entry name" value="PRTase_dom"/>
</dbReference>
<dbReference type="Pfam" id="PF00156">
    <property type="entry name" value="Pribosyltran"/>
    <property type="match status" value="1"/>
</dbReference>